<sequence>MPADPSEDQTPMLSSATSQPLSPSLSPLPSPSPSPAPPSPLSDNVPVPPWVRPNPQRPASGTNARRLSTPYSRSAQDDSAAPLGRRIMRASVSLMNRALKLFYALSPAQRALAVLALVVVNVLLVLFLVYSHRIFAALAPVAKGWRALPGGWVLAFLMTCVAAFPPMIGYSTAVTITGFVYGFPGGWPIVAGATVFGSTAAFLTSRTVFSGYVHATVGADKRFVALGQVLRRDGLLVLAAIRFCPLPFSLSNGFLATIPSITPLRFALATALSTPKLLVHVFIGSRLALLAESGDSMSVGGKVVNYLSMLLGSVLGMALGLFIYRRTMARAKELAREEAAANGLVADGDDIDGDELDYADLEEGVLGGRRQQQHQQQAGEADEAALMDGDDISLWETDGPEGGYRDDDDDDDDANERADGSEDRPGLKGEHR</sequence>
<proteinExistence type="predicted"/>
<gene>
    <name evidence="1" type="ORF">F4820DRAFT_111075</name>
</gene>
<organism evidence="1 2">
    <name type="scientific">Hypoxylon rubiginosum</name>
    <dbReference type="NCBI Taxonomy" id="110542"/>
    <lineage>
        <taxon>Eukaryota</taxon>
        <taxon>Fungi</taxon>
        <taxon>Dikarya</taxon>
        <taxon>Ascomycota</taxon>
        <taxon>Pezizomycotina</taxon>
        <taxon>Sordariomycetes</taxon>
        <taxon>Xylariomycetidae</taxon>
        <taxon>Xylariales</taxon>
        <taxon>Hypoxylaceae</taxon>
        <taxon>Hypoxylon</taxon>
    </lineage>
</organism>
<evidence type="ECO:0000313" key="1">
    <source>
        <dbReference type="EMBL" id="KAI4868504.1"/>
    </source>
</evidence>
<reference evidence="1 2" key="1">
    <citation type="journal article" date="2022" name="New Phytol.">
        <title>Ecological generalism drives hyperdiversity of secondary metabolite gene clusters in xylarialean endophytes.</title>
        <authorList>
            <person name="Franco M.E.E."/>
            <person name="Wisecaver J.H."/>
            <person name="Arnold A.E."/>
            <person name="Ju Y.M."/>
            <person name="Slot J.C."/>
            <person name="Ahrendt S."/>
            <person name="Moore L.P."/>
            <person name="Eastman K.E."/>
            <person name="Scott K."/>
            <person name="Konkel Z."/>
            <person name="Mondo S.J."/>
            <person name="Kuo A."/>
            <person name="Hayes R.D."/>
            <person name="Haridas S."/>
            <person name="Andreopoulos B."/>
            <person name="Riley R."/>
            <person name="LaButti K."/>
            <person name="Pangilinan J."/>
            <person name="Lipzen A."/>
            <person name="Amirebrahimi M."/>
            <person name="Yan J."/>
            <person name="Adam C."/>
            <person name="Keymanesh K."/>
            <person name="Ng V."/>
            <person name="Louie K."/>
            <person name="Northen T."/>
            <person name="Drula E."/>
            <person name="Henrissat B."/>
            <person name="Hsieh H.M."/>
            <person name="Youens-Clark K."/>
            <person name="Lutzoni F."/>
            <person name="Miadlikowska J."/>
            <person name="Eastwood D.C."/>
            <person name="Hamelin R.C."/>
            <person name="Grigoriev I.V."/>
            <person name="U'Ren J.M."/>
        </authorList>
    </citation>
    <scope>NUCLEOTIDE SEQUENCE [LARGE SCALE GENOMIC DNA]</scope>
    <source>
        <strain evidence="1 2">CBS 119005</strain>
    </source>
</reference>
<accession>A0ACB9ZAN9</accession>
<name>A0ACB9ZAN9_9PEZI</name>
<keyword evidence="2" id="KW-1185">Reference proteome</keyword>
<dbReference type="EMBL" id="MU393437">
    <property type="protein sequence ID" value="KAI4868504.1"/>
    <property type="molecule type" value="Genomic_DNA"/>
</dbReference>
<evidence type="ECO:0000313" key="2">
    <source>
        <dbReference type="Proteomes" id="UP001497700"/>
    </source>
</evidence>
<comment type="caution">
    <text evidence="1">The sequence shown here is derived from an EMBL/GenBank/DDBJ whole genome shotgun (WGS) entry which is preliminary data.</text>
</comment>
<protein>
    <submittedName>
        <fullName evidence="1">Uncharacterized protein</fullName>
    </submittedName>
</protein>
<dbReference type="Proteomes" id="UP001497700">
    <property type="component" value="Unassembled WGS sequence"/>
</dbReference>